<reference evidence="1 3" key="1">
    <citation type="submission" date="2018-08" db="EMBL/GenBank/DDBJ databases">
        <title>A genome reference for cultivated species of the human gut microbiota.</title>
        <authorList>
            <person name="Zou Y."/>
            <person name="Xue W."/>
            <person name="Luo G."/>
        </authorList>
    </citation>
    <scope>NUCLEOTIDE SEQUENCE [LARGE SCALE GENOMIC DNA]</scope>
    <source>
        <strain evidence="1 3">AF31-23</strain>
    </source>
</reference>
<accession>A0A3E4KZ70</accession>
<dbReference type="Proteomes" id="UP000286003">
    <property type="component" value="Unassembled WGS sequence"/>
</dbReference>
<keyword evidence="4" id="KW-1185">Reference proteome</keyword>
<sequence length="328" mass="37602">MKLQGVIILRIEDFREFFHFPDFWNSRFAFAKYWKDNNHRIAFSDDRKVWQMLDIIISWIEGKDLNSYKVEDKCLRTSSDTNFVLWNYDHRITKLPEHNMQIGVAALMIIIEDNPKAIDSIFTYLFAEEGISDVDWSKPVNIVHAGECHTIEQYKKEDKGNLRNVLIVNCSEDGEPAIIEIKGLESVSIEPGGFSRLLMISNKAVGFLTNQEEFKVDTSSHTSMTPDGQPAISFVSCLNGGYAYVTDYGKVKCTLQEINLRDVSFLKGEQAVHVGVKCNGREGFVLTSYRRLFIFNTKSLTQGPIMQTDVVFAQYDRTDTLKIKTLNY</sequence>
<evidence type="ECO:0000313" key="3">
    <source>
        <dbReference type="Proteomes" id="UP000286003"/>
    </source>
</evidence>
<dbReference type="Proteomes" id="UP000291191">
    <property type="component" value="Unassembled WGS sequence"/>
</dbReference>
<proteinExistence type="predicted"/>
<protein>
    <submittedName>
        <fullName evidence="1">Uncharacterized protein</fullName>
    </submittedName>
</protein>
<dbReference type="AlphaFoldDB" id="A0A3E4KZ70"/>
<evidence type="ECO:0000313" key="4">
    <source>
        <dbReference type="Proteomes" id="UP000291191"/>
    </source>
</evidence>
<reference evidence="2 4" key="2">
    <citation type="journal article" date="2019" name="Science, e1252229">
        <title>Invertible promoters mediate bacterial phase variation, antibiotic resistance, and host adaptation in the gut.</title>
        <authorList>
            <person name="Jiang X."/>
            <person name="Hall A.B."/>
            <person name="Arthur T.D."/>
            <person name="Plichta D.R."/>
            <person name="Covington C.T."/>
            <person name="Poyet M."/>
            <person name="Crothers J."/>
            <person name="Moses P.L."/>
            <person name="Tolonen A.C."/>
            <person name="Vlamakis H."/>
            <person name="Alm E.J."/>
            <person name="Xavier R.J."/>
        </authorList>
    </citation>
    <scope>NUCLEOTIDE SEQUENCE [LARGE SCALE GENOMIC DNA]</scope>
    <source>
        <strain evidence="2">Bf_0095</strain>
        <strain evidence="4">bf_0095</strain>
    </source>
</reference>
<evidence type="ECO:0000313" key="1">
    <source>
        <dbReference type="EMBL" id="RHN09438.1"/>
    </source>
</evidence>
<evidence type="ECO:0000313" key="2">
    <source>
        <dbReference type="EMBL" id="RYT77380.1"/>
    </source>
</evidence>
<dbReference type="RefSeq" id="WP_117706861.1">
    <property type="nucleotide sequence ID" value="NZ_BAABZC010000001.1"/>
</dbReference>
<dbReference type="EMBL" id="QRQM01000003">
    <property type="protein sequence ID" value="RHN09438.1"/>
    <property type="molecule type" value="Genomic_DNA"/>
</dbReference>
<dbReference type="EMBL" id="RCXO01000034">
    <property type="protein sequence ID" value="RYT77380.1"/>
    <property type="molecule type" value="Genomic_DNA"/>
</dbReference>
<gene>
    <name evidence="1" type="ORF">DWZ32_03290</name>
    <name evidence="2" type="ORF">EAJ06_20035</name>
</gene>
<name>A0A3E4KZ70_9BACE</name>
<comment type="caution">
    <text evidence="1">The sequence shown here is derived from an EMBL/GenBank/DDBJ whole genome shotgun (WGS) entry which is preliminary data.</text>
</comment>
<organism evidence="1 3">
    <name type="scientific">Bacteroides intestinalis</name>
    <dbReference type="NCBI Taxonomy" id="329854"/>
    <lineage>
        <taxon>Bacteria</taxon>
        <taxon>Pseudomonadati</taxon>
        <taxon>Bacteroidota</taxon>
        <taxon>Bacteroidia</taxon>
        <taxon>Bacteroidales</taxon>
        <taxon>Bacteroidaceae</taxon>
        <taxon>Bacteroides</taxon>
    </lineage>
</organism>